<evidence type="ECO:0000256" key="6">
    <source>
        <dbReference type="ARBA" id="ARBA00023163"/>
    </source>
</evidence>
<dbReference type="GO" id="GO:0005634">
    <property type="term" value="C:nucleus"/>
    <property type="evidence" value="ECO:0007669"/>
    <property type="project" value="UniProtKB-SubCell"/>
</dbReference>
<keyword evidence="6" id="KW-0804">Transcription</keyword>
<dbReference type="AlphaFoldDB" id="A0AAN8YZD5"/>
<evidence type="ECO:0000256" key="5">
    <source>
        <dbReference type="ARBA" id="ARBA00023159"/>
    </source>
</evidence>
<dbReference type="GO" id="GO:0005516">
    <property type="term" value="F:calmodulin binding"/>
    <property type="evidence" value="ECO:0007669"/>
    <property type="project" value="InterPro"/>
</dbReference>
<evidence type="ECO:0000259" key="9">
    <source>
        <dbReference type="Pfam" id="PF07887"/>
    </source>
</evidence>
<dbReference type="InterPro" id="IPR046831">
    <property type="entry name" value="Calmodulin_bind_N"/>
</dbReference>
<dbReference type="Pfam" id="PF20452">
    <property type="entry name" value="Calmod_bind_C"/>
    <property type="match status" value="1"/>
</dbReference>
<dbReference type="GO" id="GO:0080142">
    <property type="term" value="P:regulation of salicylic acid biosynthetic process"/>
    <property type="evidence" value="ECO:0007669"/>
    <property type="project" value="TreeGrafter"/>
</dbReference>
<feature type="domain" description="Calmodulin binding protein central" evidence="10">
    <location>
        <begin position="243"/>
        <end position="308"/>
    </location>
</feature>
<dbReference type="Pfam" id="PF20451">
    <property type="entry name" value="Calmod_bind_M"/>
    <property type="match status" value="1"/>
</dbReference>
<comment type="subcellular location">
    <subcellularLocation>
        <location evidence="1">Nucleus</location>
    </subcellularLocation>
</comment>
<dbReference type="EMBL" id="JBAMMX010000020">
    <property type="protein sequence ID" value="KAK6920759.1"/>
    <property type="molecule type" value="Genomic_DNA"/>
</dbReference>
<protein>
    <submittedName>
        <fullName evidence="12">Calmodulin binding protein, central domain</fullName>
    </submittedName>
</protein>
<evidence type="ECO:0000256" key="1">
    <source>
        <dbReference type="ARBA" id="ARBA00004123"/>
    </source>
</evidence>
<dbReference type="PANTHER" id="PTHR31713:SF14">
    <property type="entry name" value="CALMODULIN-BINDING PROTEIN 60 A"/>
    <property type="match status" value="1"/>
</dbReference>
<evidence type="ECO:0000313" key="12">
    <source>
        <dbReference type="EMBL" id="KAK6920759.1"/>
    </source>
</evidence>
<keyword evidence="7" id="KW-0539">Nucleus</keyword>
<dbReference type="GO" id="GO:0043565">
    <property type="term" value="F:sequence-specific DNA binding"/>
    <property type="evidence" value="ECO:0007669"/>
    <property type="project" value="TreeGrafter"/>
</dbReference>
<dbReference type="InterPro" id="IPR012416">
    <property type="entry name" value="CBP60"/>
</dbReference>
<dbReference type="PANTHER" id="PTHR31713">
    <property type="entry name" value="OS02G0177800 PROTEIN"/>
    <property type="match status" value="1"/>
</dbReference>
<dbReference type="Pfam" id="PF07887">
    <property type="entry name" value="Calmodulin_bind"/>
    <property type="match status" value="1"/>
</dbReference>
<keyword evidence="13" id="KW-1185">Reference proteome</keyword>
<comment type="similarity">
    <text evidence="2">Belongs to the plant ACBP60 protein family.</text>
</comment>
<evidence type="ECO:0000256" key="8">
    <source>
        <dbReference type="SAM" id="MobiDB-lite"/>
    </source>
</evidence>
<comment type="caution">
    <text evidence="12">The sequence shown here is derived from an EMBL/GenBank/DDBJ whole genome shotgun (WGS) entry which is preliminary data.</text>
</comment>
<evidence type="ECO:0000259" key="10">
    <source>
        <dbReference type="Pfam" id="PF20451"/>
    </source>
</evidence>
<dbReference type="Proteomes" id="UP001370490">
    <property type="component" value="Unassembled WGS sequence"/>
</dbReference>
<keyword evidence="3" id="KW-0805">Transcription regulation</keyword>
<evidence type="ECO:0000313" key="13">
    <source>
        <dbReference type="Proteomes" id="UP001370490"/>
    </source>
</evidence>
<dbReference type="GO" id="GO:0003700">
    <property type="term" value="F:DNA-binding transcription factor activity"/>
    <property type="evidence" value="ECO:0007669"/>
    <property type="project" value="TreeGrafter"/>
</dbReference>
<feature type="region of interest" description="Disordered" evidence="8">
    <location>
        <begin position="1"/>
        <end position="20"/>
    </location>
</feature>
<keyword evidence="5" id="KW-0010">Activator</keyword>
<gene>
    <name evidence="12" type="ORF">RJ641_014437</name>
</gene>
<name>A0AAN8YZD5_9MAGN</name>
<reference evidence="12 13" key="1">
    <citation type="submission" date="2023-12" db="EMBL/GenBank/DDBJ databases">
        <title>A high-quality genome assembly for Dillenia turbinata (Dilleniales).</title>
        <authorList>
            <person name="Chanderbali A."/>
        </authorList>
    </citation>
    <scope>NUCLEOTIDE SEQUENCE [LARGE SCALE GENOMIC DNA]</scope>
    <source>
        <strain evidence="12">LSX21</strain>
        <tissue evidence="12">Leaf</tissue>
    </source>
</reference>
<sequence length="568" mass="64383">MAQKRQQEDGKYRTSEDGIAEDKRRKLRSFRSVVMEVLKMQSLQDSLEPLIRRVVKEEVEAALKKYLTHMKRNYDKDVHPSELRNLQLKFVNNLSLPVFTGSRIEGEDSCNLKVALVDAFTEQIISSGPMSLAKVEIVVLEGDFDGDEGNNWTLEEFKTNIVREREGKKPLLTGDTFVNLQEGVGLVGEISFTDNSSWTRSRKFRLGARVVDNSDETRVREAKTESFIVRDHRVYKKHYPPSLFDEVWRLEKIGKDGAFHKRLSRENIHTVKDFLTLLVLDSPRLRNILGTGMSAKMWEVTVEHARTCMLDKKLYIYPPSGSQQKSGVVFNVVGQVMGAYIEGHFVSINEISDTEKAGLFRAEAQNLVITAFKHWDQVEAFDDDTILTVGSSQISNIQYPSSSPKTESSNGSKSLTSQKIGKFGFAQPTASSPDIISSIYSIGGMSSLDDLTMHGIDSVDLRYDQHLNLPVEVNNSLICDTESMMTQALCGDEHLQFFNTECPLQLQESQADLQSVVSNFLQSRSVDKAQRRWSKVYSVLKWFSIRKIVTLRRNLLENAEIPVMACRI</sequence>
<proteinExistence type="inferred from homology"/>
<dbReference type="InterPro" id="IPR046830">
    <property type="entry name" value="Calmod_bind_M"/>
</dbReference>
<dbReference type="InterPro" id="IPR046829">
    <property type="entry name" value="Calmod_bind_C"/>
</dbReference>
<evidence type="ECO:0000256" key="2">
    <source>
        <dbReference type="ARBA" id="ARBA00007214"/>
    </source>
</evidence>
<feature type="domain" description="Calmodulin binding protein-like N-terminal" evidence="9">
    <location>
        <begin position="86"/>
        <end position="232"/>
    </location>
</feature>
<evidence type="ECO:0000256" key="7">
    <source>
        <dbReference type="ARBA" id="ARBA00023242"/>
    </source>
</evidence>
<keyword evidence="4" id="KW-0238">DNA-binding</keyword>
<evidence type="ECO:0000259" key="11">
    <source>
        <dbReference type="Pfam" id="PF20452"/>
    </source>
</evidence>
<feature type="domain" description="Calmodulin binding protein C-terminal" evidence="11">
    <location>
        <begin position="313"/>
        <end position="380"/>
    </location>
</feature>
<evidence type="ECO:0000256" key="4">
    <source>
        <dbReference type="ARBA" id="ARBA00023125"/>
    </source>
</evidence>
<evidence type="ECO:0000256" key="3">
    <source>
        <dbReference type="ARBA" id="ARBA00023015"/>
    </source>
</evidence>
<organism evidence="12 13">
    <name type="scientific">Dillenia turbinata</name>
    <dbReference type="NCBI Taxonomy" id="194707"/>
    <lineage>
        <taxon>Eukaryota</taxon>
        <taxon>Viridiplantae</taxon>
        <taxon>Streptophyta</taxon>
        <taxon>Embryophyta</taxon>
        <taxon>Tracheophyta</taxon>
        <taxon>Spermatophyta</taxon>
        <taxon>Magnoliopsida</taxon>
        <taxon>eudicotyledons</taxon>
        <taxon>Gunneridae</taxon>
        <taxon>Pentapetalae</taxon>
        <taxon>Dilleniales</taxon>
        <taxon>Dilleniaceae</taxon>
        <taxon>Dillenia</taxon>
    </lineage>
</organism>
<accession>A0AAN8YZD5</accession>